<dbReference type="Gene3D" id="1.10.10.10">
    <property type="entry name" value="Winged helix-like DNA-binding domain superfamily/Winged helix DNA-binding domain"/>
    <property type="match status" value="1"/>
</dbReference>
<evidence type="ECO:0000259" key="6">
    <source>
        <dbReference type="Pfam" id="PF02631"/>
    </source>
</evidence>
<keyword evidence="8" id="KW-1185">Reference proteome</keyword>
<evidence type="ECO:0000256" key="4">
    <source>
        <dbReference type="ARBA" id="ARBA00022490"/>
    </source>
</evidence>
<evidence type="ECO:0000313" key="7">
    <source>
        <dbReference type="EMBL" id="NIA71528.1"/>
    </source>
</evidence>
<dbReference type="Pfam" id="PF02631">
    <property type="entry name" value="RecX_HTH2"/>
    <property type="match status" value="1"/>
</dbReference>
<evidence type="ECO:0000256" key="5">
    <source>
        <dbReference type="SAM" id="MobiDB-lite"/>
    </source>
</evidence>
<dbReference type="InterPro" id="IPR053924">
    <property type="entry name" value="RecX_HTH_2nd"/>
</dbReference>
<evidence type="ECO:0000313" key="8">
    <source>
        <dbReference type="Proteomes" id="UP000761264"/>
    </source>
</evidence>
<dbReference type="RefSeq" id="WP_167229245.1">
    <property type="nucleotide sequence ID" value="NZ_JAAQPH010000023.1"/>
</dbReference>
<proteinExistence type="inferred from homology"/>
<evidence type="ECO:0000256" key="1">
    <source>
        <dbReference type="ARBA" id="ARBA00004496"/>
    </source>
</evidence>
<dbReference type="InterPro" id="IPR036388">
    <property type="entry name" value="WH-like_DNA-bd_sf"/>
</dbReference>
<sequence length="198" mass="22178">MTEDESGQGPEKRRKKRRQPLKATPKALERSALYYLDRYDTASGHLKRLLMAKVTLSARLYGTDPAEGADAVERLIQRFLAAGVLDDSRFVRERLRSLRARGTSQAMIRARLRAKGVAAALIDQAFDAQEASGPNPDLAAALTYAKRRRLGPFRQEDRAGRRDRDLAALGRQGFDYEIAKRVIDCEDPAQLLSEYASD</sequence>
<dbReference type="EMBL" id="JAAQPH010000023">
    <property type="protein sequence ID" value="NIA71528.1"/>
    <property type="molecule type" value="Genomic_DNA"/>
</dbReference>
<comment type="caution">
    <text evidence="7">The sequence shown here is derived from an EMBL/GenBank/DDBJ whole genome shotgun (WGS) entry which is preliminary data.</text>
</comment>
<dbReference type="GO" id="GO:0005737">
    <property type="term" value="C:cytoplasm"/>
    <property type="evidence" value="ECO:0007669"/>
    <property type="project" value="UniProtKB-SubCell"/>
</dbReference>
<dbReference type="Proteomes" id="UP000761264">
    <property type="component" value="Unassembled WGS sequence"/>
</dbReference>
<dbReference type="AlphaFoldDB" id="A0A967F1X1"/>
<feature type="domain" description="RecX second three-helical" evidence="6">
    <location>
        <begin position="86"/>
        <end position="125"/>
    </location>
</feature>
<keyword evidence="4" id="KW-0963">Cytoplasm</keyword>
<protein>
    <recommendedName>
        <fullName evidence="3">Regulatory protein RecX</fullName>
    </recommendedName>
</protein>
<gene>
    <name evidence="7" type="ORF">HBA54_23330</name>
</gene>
<evidence type="ECO:0000256" key="2">
    <source>
        <dbReference type="ARBA" id="ARBA00009695"/>
    </source>
</evidence>
<organism evidence="7 8">
    <name type="scientific">Pelagibius litoralis</name>
    <dbReference type="NCBI Taxonomy" id="374515"/>
    <lineage>
        <taxon>Bacteria</taxon>
        <taxon>Pseudomonadati</taxon>
        <taxon>Pseudomonadota</taxon>
        <taxon>Alphaproteobacteria</taxon>
        <taxon>Rhodospirillales</taxon>
        <taxon>Rhodovibrionaceae</taxon>
        <taxon>Pelagibius</taxon>
    </lineage>
</organism>
<accession>A0A967F1X1</accession>
<name>A0A967F1X1_9PROT</name>
<reference evidence="7" key="1">
    <citation type="submission" date="2020-03" db="EMBL/GenBank/DDBJ databases">
        <title>Genome of Pelagibius litoralis DSM 21314T.</title>
        <authorList>
            <person name="Wang G."/>
        </authorList>
    </citation>
    <scope>NUCLEOTIDE SEQUENCE</scope>
    <source>
        <strain evidence="7">DSM 21314</strain>
    </source>
</reference>
<comment type="similarity">
    <text evidence="2">Belongs to the RecX family.</text>
</comment>
<feature type="region of interest" description="Disordered" evidence="5">
    <location>
        <begin position="1"/>
        <end position="25"/>
    </location>
</feature>
<comment type="subcellular location">
    <subcellularLocation>
        <location evidence="1">Cytoplasm</location>
    </subcellularLocation>
</comment>
<evidence type="ECO:0000256" key="3">
    <source>
        <dbReference type="ARBA" id="ARBA00018111"/>
    </source>
</evidence>